<keyword evidence="3" id="KW-0614">Plasmid</keyword>
<evidence type="ECO:0000313" key="2">
    <source>
        <dbReference type="EMBL" id="WLF51733.1"/>
    </source>
</evidence>
<geneLocation type="plasmid" evidence="3 5">
    <name>pRho-VOC14-L</name>
</geneLocation>
<name>A0AAX3YV52_RHOOP</name>
<keyword evidence="4" id="KW-1185">Reference proteome</keyword>
<dbReference type="AlphaFoldDB" id="A0AAX3YV52"/>
<reference evidence="3" key="2">
    <citation type="submission" date="2023-07" db="EMBL/GenBank/DDBJ databases">
        <title>Genomic analysis of Rhodococcus opacus VOC-14 with glycol ethers degradation activity.</title>
        <authorList>
            <person name="Narkevich D.A."/>
            <person name="Hlushen A.M."/>
            <person name="Akhremchuk A.E."/>
            <person name="Sikolenko M.A."/>
            <person name="Valentovich L.N."/>
        </authorList>
    </citation>
    <scope>NUCLEOTIDE SEQUENCE</scope>
    <source>
        <strain evidence="3">VOC-14</strain>
        <plasmid evidence="3">pRho-VOC14-L</plasmid>
    </source>
</reference>
<dbReference type="EMBL" id="JAPWIS010000030">
    <property type="protein sequence ID" value="MCZ4589291.1"/>
    <property type="molecule type" value="Genomic_DNA"/>
</dbReference>
<dbReference type="EMBL" id="CP130956">
    <property type="protein sequence ID" value="WLF51733.1"/>
    <property type="molecule type" value="Genomic_DNA"/>
</dbReference>
<dbReference type="RefSeq" id="WP_185723510.1">
    <property type="nucleotide sequence ID" value="NZ_CP130956.1"/>
</dbReference>
<reference evidence="1" key="1">
    <citation type="submission" date="2022-12" db="EMBL/GenBank/DDBJ databases">
        <authorList>
            <person name="Krivoruchko A.V."/>
            <person name="Elkin A."/>
        </authorList>
    </citation>
    <scope>NUCLEOTIDE SEQUENCE</scope>
    <source>
        <strain evidence="1">IEGM 249</strain>
    </source>
</reference>
<dbReference type="EMBL" id="CP130956">
    <property type="protein sequence ID" value="WLF52470.1"/>
    <property type="molecule type" value="Genomic_DNA"/>
</dbReference>
<evidence type="ECO:0000313" key="3">
    <source>
        <dbReference type="EMBL" id="WLF52470.1"/>
    </source>
</evidence>
<accession>A0AAX3YV52</accession>
<gene>
    <name evidence="1" type="ORF">O4328_37580</name>
    <name evidence="2" type="ORF">Q5707_40310</name>
    <name evidence="3" type="ORF">Q5707_44685</name>
</gene>
<protein>
    <submittedName>
        <fullName evidence="3">Uncharacterized protein</fullName>
    </submittedName>
</protein>
<evidence type="ECO:0000313" key="4">
    <source>
        <dbReference type="Proteomes" id="UP001066327"/>
    </source>
</evidence>
<dbReference type="Proteomes" id="UP001231166">
    <property type="component" value="Plasmid pRho-VOC14-L"/>
</dbReference>
<proteinExistence type="predicted"/>
<evidence type="ECO:0000313" key="1">
    <source>
        <dbReference type="EMBL" id="MCZ4589291.1"/>
    </source>
</evidence>
<sequence>MSTTNTFYVIASIDMMRAAVNAASSARRLAEHHLAEDTLRALYSLR</sequence>
<dbReference type="Proteomes" id="UP001066327">
    <property type="component" value="Unassembled WGS sequence"/>
</dbReference>
<organism evidence="3 5">
    <name type="scientific">Rhodococcus opacus</name>
    <name type="common">Nocardia opaca</name>
    <dbReference type="NCBI Taxonomy" id="37919"/>
    <lineage>
        <taxon>Bacteria</taxon>
        <taxon>Bacillati</taxon>
        <taxon>Actinomycetota</taxon>
        <taxon>Actinomycetes</taxon>
        <taxon>Mycobacteriales</taxon>
        <taxon>Nocardiaceae</taxon>
        <taxon>Rhodococcus</taxon>
    </lineage>
</organism>
<evidence type="ECO:0000313" key="5">
    <source>
        <dbReference type="Proteomes" id="UP001231166"/>
    </source>
</evidence>